<dbReference type="InterPro" id="IPR017441">
    <property type="entry name" value="Protein_kinase_ATP_BS"/>
</dbReference>
<dbReference type="PROSITE" id="PS00028">
    <property type="entry name" value="ZINC_FINGER_C2H2_1"/>
    <property type="match status" value="1"/>
</dbReference>
<evidence type="ECO:0000313" key="8">
    <source>
        <dbReference type="EMBL" id="KAG6576717.1"/>
    </source>
</evidence>
<gene>
    <name evidence="8" type="primary">PUB32</name>
    <name evidence="8" type="ORF">SDJN03_24291</name>
</gene>
<feature type="binding site" evidence="2">
    <location>
        <position position="443"/>
    </location>
    <ligand>
        <name>ATP</name>
        <dbReference type="ChEBI" id="CHEBI:30616"/>
    </ligand>
</feature>
<evidence type="ECO:0000259" key="7">
    <source>
        <dbReference type="PROSITE" id="PS51698"/>
    </source>
</evidence>
<feature type="region of interest" description="Disordered" evidence="4">
    <location>
        <begin position="1061"/>
        <end position="1109"/>
    </location>
</feature>
<feature type="region of interest" description="Disordered" evidence="4">
    <location>
        <begin position="1122"/>
        <end position="1151"/>
    </location>
</feature>
<dbReference type="Pfam" id="PF04564">
    <property type="entry name" value="U-box"/>
    <property type="match status" value="1"/>
</dbReference>
<keyword evidence="3" id="KW-0175">Coiled coil</keyword>
<proteinExistence type="predicted"/>
<evidence type="ECO:0000256" key="3">
    <source>
        <dbReference type="SAM" id="Coils"/>
    </source>
</evidence>
<dbReference type="InterPro" id="IPR003613">
    <property type="entry name" value="Ubox_domain"/>
</dbReference>
<dbReference type="PANTHER" id="PTHR36055:SF1">
    <property type="entry name" value="C2H2-LIKE ZINC FINGER PROTEIN"/>
    <property type="match status" value="1"/>
</dbReference>
<dbReference type="InterPro" id="IPR001245">
    <property type="entry name" value="Ser-Thr/Tyr_kinase_cat_dom"/>
</dbReference>
<feature type="domain" description="U-box" evidence="7">
    <location>
        <begin position="694"/>
        <end position="770"/>
    </location>
</feature>
<dbReference type="CDD" id="cd01989">
    <property type="entry name" value="USP_STK_Ubox_N"/>
    <property type="match status" value="1"/>
</dbReference>
<feature type="compositionally biased region" description="Acidic residues" evidence="4">
    <location>
        <begin position="1085"/>
        <end position="1096"/>
    </location>
</feature>
<dbReference type="EMBL" id="JAGKQH010000016">
    <property type="protein sequence ID" value="KAG6576717.1"/>
    <property type="molecule type" value="Genomic_DNA"/>
</dbReference>
<dbReference type="PANTHER" id="PTHR36055">
    <property type="entry name" value="C2H2-LIKE ZINC FINGER PROTEIN"/>
    <property type="match status" value="1"/>
</dbReference>
<dbReference type="InterPro" id="IPR013087">
    <property type="entry name" value="Znf_C2H2_type"/>
</dbReference>
<keyword evidence="2" id="KW-0547">Nucleotide-binding</keyword>
<dbReference type="SMART" id="SM00504">
    <property type="entry name" value="Ubox"/>
    <property type="match status" value="1"/>
</dbReference>
<sequence length="1487" mass="167438">MGTAEETVQHLQFDVEDTIFVAVGTDADDAKATLLWAVQNFAGKSFCLLHVHQLTPRASSPKHEDPSSNTLKQHVAKAFEDLERQKSFELLNQYVLILAKLGVRAEKILIETNSVERGIVEIIAQYSVKWLVMGLDAERYNLKMSTGLKSKKAFFVSQQAPLCCHIWFLCRGRLVYSREGGPGRFNKLQLQNTEIGINHTNHLRPESVTCKLNLLDAQEQENAFDSISRFIYEGPVDPMFENLGTSRTTLLLKNEVNGLQEAASMNVTPIKEFEEEAVGAEFKAKSLESSCVEEVKRRKEMEEILASSKKEVERMNKEHDKLLKELHRVHEQKSLLERKASESRCDVEELEKKMFAAVDLLVSFKEKRDKLQIEQEDATNELRKLKNMVEREPSCNRRAEMPTFSFMEIIEATRNFDPSWKIGEGRHGSVYKGVLRHMDVALKMFPYGSHSQSTFQYEVELLSRVRHPNLVSIIGACPESRLIVYENMKNSSLEDHLACKNRPLPWQIRIRVAADICLALIFLHYSEPCIVHGDIKPSKILLDANFIAKLGGLGISRLIPQEQKAFDSASVYSLSKENNSYIDPEYLETGRLTPESDVYSLGVTLLRILTGRAPPSIVNDVKCALENDQIGAILDSSAGDWPHDLAEQLALVALRCCEKEKLNRPDLVSELWSVLEPMRSIASASCPNLKKHSRVPAHFACPIFQEIMKDPLIAADGFTYEADAIRGWFESGHNTSPMTNLKVEHCPFPPACLVTLSKSAPNTIRSVAFFLSWNRSLSFLLMPVSKLKTSNYPDVMKSEEGNDSLDTIIRQAIGKEPFLSFSRAGESPVQWIQLLHALDQQELPGWPLLSPLKIQMQKCEKCAREFCSVINYRRHIRVHHRLKKLDKDSAKSRDLLAAFWDKLTLEETKEAVSFKNVSVEGIQGSAVIKNLTVIIGKPGFSALPHVYLRAGSALLDIVQGRPSRFPLSSQEFFEILDNASEKTFLCGTAVSMQKYIFDGEAVKIGLETKNLVACMSFMLEQKLVKTWLADKDAEALRCQKLLVEEEEAAQRRQAELLERKRQKKLRQKEQRLKEQKHEEKVDMEGSVDETTEDVLLEESSSPQTECHSERDSLGILADHTPSSIETSQQSLTDEDEDSESHSGFRSGYPEHLPIDHNGEHQKTPMNGHKHVIAQWQALPKTQRGLSNGFRAEQNYQGLKNGDMRRHGNHVQSRAAPIVNGKKVWSRKPKPERDGDRFQARIQEETTAQAEEIKSHEVLIGSISVALLNCTQESKEAVGAPDGCQDGHQTPKKINNHLEKFIKVESVQTATNRAMVKHWRPVSRNGTKCAMPDQSESGESEAEMITDKQEDQALLNTYSPRSSSLDGDTGDLGTNSLIREEPAQPVCLEFSSHAAKAFLAQRWKEAITADHVKLNLPSDSESSVCFETQNDPETSSAFQPSNFDRHAISITLEPPKSSANEAGKTKLRTKFEKGAKIKYIPKVRTTTT</sequence>
<dbReference type="CDD" id="cd16655">
    <property type="entry name" value="RING-Ubox_WDSUB1-like"/>
    <property type="match status" value="1"/>
</dbReference>
<evidence type="ECO:0000256" key="4">
    <source>
        <dbReference type="SAM" id="MobiDB-lite"/>
    </source>
</evidence>
<evidence type="ECO:0000259" key="5">
    <source>
        <dbReference type="PROSITE" id="PS50011"/>
    </source>
</evidence>
<accession>A0AAV6M8M6</accession>
<keyword evidence="1" id="KW-0479">Metal-binding</keyword>
<dbReference type="PROSITE" id="PS50011">
    <property type="entry name" value="PROTEIN_KINASE_DOM"/>
    <property type="match status" value="1"/>
</dbReference>
<feature type="domain" description="C2H2-type" evidence="6">
    <location>
        <begin position="857"/>
        <end position="884"/>
    </location>
</feature>
<dbReference type="GO" id="GO:0004672">
    <property type="term" value="F:protein kinase activity"/>
    <property type="evidence" value="ECO:0007669"/>
    <property type="project" value="InterPro"/>
</dbReference>
<comment type="caution">
    <text evidence="8">The sequence shown here is derived from an EMBL/GenBank/DDBJ whole genome shotgun (WGS) entry which is preliminary data.</text>
</comment>
<dbReference type="GO" id="GO:0005524">
    <property type="term" value="F:ATP binding"/>
    <property type="evidence" value="ECO:0007669"/>
    <property type="project" value="UniProtKB-UniRule"/>
</dbReference>
<evidence type="ECO:0000256" key="2">
    <source>
        <dbReference type="PROSITE-ProRule" id="PRU10141"/>
    </source>
</evidence>
<feature type="compositionally biased region" description="Polar residues" evidence="4">
    <location>
        <begin position="1122"/>
        <end position="1131"/>
    </location>
</feature>
<feature type="coiled-coil region" evidence="3">
    <location>
        <begin position="270"/>
        <end position="388"/>
    </location>
</feature>
<dbReference type="Pfam" id="PF07714">
    <property type="entry name" value="PK_Tyr_Ser-Thr"/>
    <property type="match status" value="1"/>
</dbReference>
<feature type="compositionally biased region" description="Basic and acidic residues" evidence="4">
    <location>
        <begin position="1067"/>
        <end position="1083"/>
    </location>
</feature>
<dbReference type="GO" id="GO:0004842">
    <property type="term" value="F:ubiquitin-protein transferase activity"/>
    <property type="evidence" value="ECO:0007669"/>
    <property type="project" value="InterPro"/>
</dbReference>
<feature type="non-terminal residue" evidence="8">
    <location>
        <position position="1"/>
    </location>
</feature>
<feature type="region of interest" description="Disordered" evidence="4">
    <location>
        <begin position="1323"/>
        <end position="1344"/>
    </location>
</feature>
<protein>
    <submittedName>
        <fullName evidence="8">U-box domain-containing protein 32</fullName>
    </submittedName>
</protein>
<dbReference type="GO" id="GO:0008270">
    <property type="term" value="F:zinc ion binding"/>
    <property type="evidence" value="ECO:0007669"/>
    <property type="project" value="UniProtKB-KW"/>
</dbReference>
<feature type="domain" description="Protein kinase" evidence="5">
    <location>
        <begin position="416"/>
        <end position="679"/>
    </location>
</feature>
<keyword evidence="9" id="KW-1185">Reference proteome</keyword>
<organism evidence="8 9">
    <name type="scientific">Cucurbita argyrosperma subsp. sororia</name>
    <dbReference type="NCBI Taxonomy" id="37648"/>
    <lineage>
        <taxon>Eukaryota</taxon>
        <taxon>Viridiplantae</taxon>
        <taxon>Streptophyta</taxon>
        <taxon>Embryophyta</taxon>
        <taxon>Tracheophyta</taxon>
        <taxon>Spermatophyta</taxon>
        <taxon>Magnoliopsida</taxon>
        <taxon>eudicotyledons</taxon>
        <taxon>Gunneridae</taxon>
        <taxon>Pentapetalae</taxon>
        <taxon>rosids</taxon>
        <taxon>fabids</taxon>
        <taxon>Cucurbitales</taxon>
        <taxon>Cucurbitaceae</taxon>
        <taxon>Cucurbiteae</taxon>
        <taxon>Cucurbita</taxon>
    </lineage>
</organism>
<dbReference type="PROSITE" id="PS51698">
    <property type="entry name" value="U_BOX"/>
    <property type="match status" value="1"/>
</dbReference>
<dbReference type="InterPro" id="IPR000719">
    <property type="entry name" value="Prot_kinase_dom"/>
</dbReference>
<dbReference type="PROSITE" id="PS00107">
    <property type="entry name" value="PROTEIN_KINASE_ATP"/>
    <property type="match status" value="1"/>
</dbReference>
<evidence type="ECO:0000256" key="1">
    <source>
        <dbReference type="PROSITE-ProRule" id="PRU00042"/>
    </source>
</evidence>
<keyword evidence="2" id="KW-0067">ATP-binding</keyword>
<reference evidence="8 9" key="1">
    <citation type="journal article" date="2021" name="Hortic Res">
        <title>The domestication of Cucurbita argyrosperma as revealed by the genome of its wild relative.</title>
        <authorList>
            <person name="Barrera-Redondo J."/>
            <person name="Sanchez-de la Vega G."/>
            <person name="Aguirre-Liguori J.A."/>
            <person name="Castellanos-Morales G."/>
            <person name="Gutierrez-Guerrero Y.T."/>
            <person name="Aguirre-Dugua X."/>
            <person name="Aguirre-Planter E."/>
            <person name="Tenaillon M.I."/>
            <person name="Lira-Saade R."/>
            <person name="Eguiarte L.E."/>
        </authorList>
    </citation>
    <scope>NUCLEOTIDE SEQUENCE [LARGE SCALE GENOMIC DNA]</scope>
    <source>
        <strain evidence="8">JBR-2021</strain>
    </source>
</reference>
<evidence type="ECO:0000313" key="9">
    <source>
        <dbReference type="Proteomes" id="UP000685013"/>
    </source>
</evidence>
<evidence type="ECO:0000259" key="6">
    <source>
        <dbReference type="PROSITE" id="PS50157"/>
    </source>
</evidence>
<name>A0AAV6M8M6_9ROSI</name>
<dbReference type="Proteomes" id="UP000685013">
    <property type="component" value="Chromosome 16"/>
</dbReference>
<dbReference type="GO" id="GO:0016567">
    <property type="term" value="P:protein ubiquitination"/>
    <property type="evidence" value="ECO:0007669"/>
    <property type="project" value="InterPro"/>
</dbReference>
<keyword evidence="1" id="KW-0862">Zinc</keyword>
<keyword evidence="1" id="KW-0863">Zinc-finger</keyword>
<dbReference type="PROSITE" id="PS50157">
    <property type="entry name" value="ZINC_FINGER_C2H2_2"/>
    <property type="match status" value="1"/>
</dbReference>